<dbReference type="Proteomes" id="UP000008680">
    <property type="component" value="Chromosome"/>
</dbReference>
<dbReference type="STRING" id="634498.mru_0523"/>
<accession>D3E191</accession>
<evidence type="ECO:0000313" key="2">
    <source>
        <dbReference type="Proteomes" id="UP000008680"/>
    </source>
</evidence>
<sequence>MVIFIFDKFFIQLSDSIINFLVSISNLFLSFFDKNNDSKEKWGNETNQFDSSKYEELNYFNNFKSVNLNYSDNSNSGDDLKNENYSFISNLNLSKIFNNENIFEYLENKYLNKQAMFITPNGTNENESNKNFLYNLKIKLVVLILDNRFFQIRSSQDLLKLLFYVLFNYNKSFFHSYCCICFF</sequence>
<gene>
    <name evidence="1" type="ordered locus">mru_0523</name>
</gene>
<reference evidence="1 2" key="1">
    <citation type="journal article" date="2010" name="PLoS ONE">
        <title>The genome sequence of the rumen methanogen Methanobrevibacter ruminantium reveals new possibilities for controlling ruminant methane emissions.</title>
        <authorList>
            <person name="Leahy S.C."/>
            <person name="Kelly W.J."/>
            <person name="Altermann E."/>
            <person name="Ronimus R.S."/>
            <person name="Yeoman C.J."/>
            <person name="Pacheco D.M."/>
            <person name="Li D."/>
            <person name="Kong Z."/>
            <person name="McTavish S."/>
            <person name="Sang C."/>
            <person name="Lambie S.C."/>
            <person name="Janssen P.H."/>
            <person name="Dey D."/>
            <person name="Attwood G.T."/>
        </authorList>
    </citation>
    <scope>NUCLEOTIDE SEQUENCE [LARGE SCALE GENOMIC DNA]</scope>
    <source>
        <strain evidence="2">ATCC 35063 / DSM 1093 / JCM 13430 / OCM 146 / M1</strain>
    </source>
</reference>
<dbReference type="PATRIC" id="fig|634498.28.peg.525"/>
<dbReference type="HOGENOM" id="CLU_1472117_0_0_2"/>
<dbReference type="AlphaFoldDB" id="D3E191"/>
<dbReference type="EMBL" id="CP001719">
    <property type="protein sequence ID" value="ADC46374.1"/>
    <property type="molecule type" value="Genomic_DNA"/>
</dbReference>
<keyword evidence="2" id="KW-1185">Reference proteome</keyword>
<proteinExistence type="predicted"/>
<evidence type="ECO:0000313" key="1">
    <source>
        <dbReference type="EMBL" id="ADC46374.1"/>
    </source>
</evidence>
<organism evidence="1 2">
    <name type="scientific">Methanobrevibacter ruminantium (strain ATCC 35063 / DSM 1093 / JCM 13430 / OCM 146 / M1)</name>
    <name type="common">Methanobacterium ruminantium</name>
    <dbReference type="NCBI Taxonomy" id="634498"/>
    <lineage>
        <taxon>Archaea</taxon>
        <taxon>Methanobacteriati</taxon>
        <taxon>Methanobacteriota</taxon>
        <taxon>Methanomada group</taxon>
        <taxon>Methanobacteria</taxon>
        <taxon>Methanobacteriales</taxon>
        <taxon>Methanobacteriaceae</taxon>
        <taxon>Methanobrevibacter</taxon>
    </lineage>
</organism>
<protein>
    <submittedName>
        <fullName evidence="1">Uncharacterized protein</fullName>
    </submittedName>
</protein>
<dbReference type="KEGG" id="mru:mru_0523"/>
<name>D3E191_METRM</name>